<gene>
    <name evidence="1" type="ORF">DVH24_009325</name>
</gene>
<comment type="caution">
    <text evidence="1">The sequence shown here is derived from an EMBL/GenBank/DDBJ whole genome shotgun (WGS) entry which is preliminary data.</text>
</comment>
<evidence type="ECO:0000313" key="2">
    <source>
        <dbReference type="Proteomes" id="UP000290289"/>
    </source>
</evidence>
<dbReference type="STRING" id="3750.A0A498ITJ0"/>
<reference evidence="1 2" key="1">
    <citation type="submission" date="2018-10" db="EMBL/GenBank/DDBJ databases">
        <title>A high-quality apple genome assembly.</title>
        <authorList>
            <person name="Hu J."/>
        </authorList>
    </citation>
    <scope>NUCLEOTIDE SEQUENCE [LARGE SCALE GENOMIC DNA]</scope>
    <source>
        <strain evidence="2">cv. HFTH1</strain>
        <tissue evidence="1">Young leaf</tissue>
    </source>
</reference>
<proteinExistence type="predicted"/>
<name>A0A498ITJ0_MALDO</name>
<dbReference type="EMBL" id="RDQH01000336">
    <property type="protein sequence ID" value="RXH85504.1"/>
    <property type="molecule type" value="Genomic_DNA"/>
</dbReference>
<evidence type="ECO:0000313" key="1">
    <source>
        <dbReference type="EMBL" id="RXH85504.1"/>
    </source>
</evidence>
<organism evidence="1 2">
    <name type="scientific">Malus domestica</name>
    <name type="common">Apple</name>
    <name type="synonym">Pyrus malus</name>
    <dbReference type="NCBI Taxonomy" id="3750"/>
    <lineage>
        <taxon>Eukaryota</taxon>
        <taxon>Viridiplantae</taxon>
        <taxon>Streptophyta</taxon>
        <taxon>Embryophyta</taxon>
        <taxon>Tracheophyta</taxon>
        <taxon>Spermatophyta</taxon>
        <taxon>Magnoliopsida</taxon>
        <taxon>eudicotyledons</taxon>
        <taxon>Gunneridae</taxon>
        <taxon>Pentapetalae</taxon>
        <taxon>rosids</taxon>
        <taxon>fabids</taxon>
        <taxon>Rosales</taxon>
        <taxon>Rosaceae</taxon>
        <taxon>Amygdaloideae</taxon>
        <taxon>Maleae</taxon>
        <taxon>Malus</taxon>
    </lineage>
</organism>
<dbReference type="Proteomes" id="UP000290289">
    <property type="component" value="Chromosome 10"/>
</dbReference>
<protein>
    <submittedName>
        <fullName evidence="1">Uncharacterized protein</fullName>
    </submittedName>
</protein>
<keyword evidence="2" id="KW-1185">Reference proteome</keyword>
<accession>A0A498ITJ0</accession>
<dbReference type="AlphaFoldDB" id="A0A498ITJ0"/>
<sequence>MKGFTVRFMLFEDPSADTTSLSAKIGVLIEVKVMLPSLDVTTKKRIKWLVMKSFTVMDGSKQVVLMDILNPWFKKF</sequence>